<protein>
    <submittedName>
        <fullName evidence="3">Short chain dehydrogenase</fullName>
    </submittedName>
</protein>
<dbReference type="Pfam" id="PF13561">
    <property type="entry name" value="adh_short_C2"/>
    <property type="match status" value="1"/>
</dbReference>
<dbReference type="PANTHER" id="PTHR43639:SF1">
    <property type="entry name" value="SHORT-CHAIN DEHYDROGENASE_REDUCTASE FAMILY PROTEIN"/>
    <property type="match status" value="1"/>
</dbReference>
<reference evidence="3 4" key="1">
    <citation type="submission" date="2019-07" db="EMBL/GenBank/DDBJ databases">
        <title>Whole genome shotgun sequence of Microvirga aerophila NBRC 106136.</title>
        <authorList>
            <person name="Hosoyama A."/>
            <person name="Uohara A."/>
            <person name="Ohji S."/>
            <person name="Ichikawa N."/>
        </authorList>
    </citation>
    <scope>NUCLEOTIDE SEQUENCE [LARGE SCALE GENOMIC DNA]</scope>
    <source>
        <strain evidence="3 4">NBRC 106136</strain>
    </source>
</reference>
<dbReference type="Proteomes" id="UP000321085">
    <property type="component" value="Unassembled WGS sequence"/>
</dbReference>
<name>A0A512BTL9_9HYPH</name>
<dbReference type="Gene3D" id="3.40.50.720">
    <property type="entry name" value="NAD(P)-binding Rossmann-like Domain"/>
    <property type="match status" value="1"/>
</dbReference>
<dbReference type="OrthoDB" id="9786360at2"/>
<comment type="similarity">
    <text evidence="1">Belongs to the short-chain dehydrogenases/reductases (SDR) family.</text>
</comment>
<proteinExistence type="inferred from homology"/>
<keyword evidence="4" id="KW-1185">Reference proteome</keyword>
<evidence type="ECO:0000313" key="4">
    <source>
        <dbReference type="Proteomes" id="UP000321085"/>
    </source>
</evidence>
<dbReference type="NCBIfam" id="NF006597">
    <property type="entry name" value="PRK09134.1"/>
    <property type="match status" value="1"/>
</dbReference>
<dbReference type="EMBL" id="BJYU01000039">
    <property type="protein sequence ID" value="GEO15329.1"/>
    <property type="molecule type" value="Genomic_DNA"/>
</dbReference>
<dbReference type="PRINTS" id="PR00081">
    <property type="entry name" value="GDHRDH"/>
</dbReference>
<sequence>MDQTALVTGSAQRIGRRIVERLADERYAVAIHCNRSTTQADALAASIRQQGGRAVVVQADLADRHAVASLIAAATRELGPLSLLVNNASAFEPDEIGSLSEDRWDRHFAINLRAPAFLAQHFAGQLPEDRVGCIVNIVDQRVWKPTPQFFSYTLTKAALFTATQTMAQALAPRIRVNAIGPGPTLANERQAEEDFAKQSRSVLLGRGGTPDEIAEAVLYLARASSVTGQMIAVDGGQHLAWETPDVSGIAE</sequence>
<evidence type="ECO:0000256" key="1">
    <source>
        <dbReference type="ARBA" id="ARBA00006484"/>
    </source>
</evidence>
<dbReference type="SUPFAM" id="SSF51735">
    <property type="entry name" value="NAD(P)-binding Rossmann-fold domains"/>
    <property type="match status" value="1"/>
</dbReference>
<keyword evidence="2" id="KW-0560">Oxidoreductase</keyword>
<evidence type="ECO:0000313" key="3">
    <source>
        <dbReference type="EMBL" id="GEO15329.1"/>
    </source>
</evidence>
<dbReference type="PANTHER" id="PTHR43639">
    <property type="entry name" value="OXIDOREDUCTASE, SHORT-CHAIN DEHYDROGENASE/REDUCTASE FAMILY (AFU_ORTHOLOGUE AFUA_5G02870)"/>
    <property type="match status" value="1"/>
</dbReference>
<dbReference type="RefSeq" id="WP_114186609.1">
    <property type="nucleotide sequence ID" value="NZ_BJYU01000039.1"/>
</dbReference>
<organism evidence="3 4">
    <name type="scientific">Microvirga aerophila</name>
    <dbReference type="NCBI Taxonomy" id="670291"/>
    <lineage>
        <taxon>Bacteria</taxon>
        <taxon>Pseudomonadati</taxon>
        <taxon>Pseudomonadota</taxon>
        <taxon>Alphaproteobacteria</taxon>
        <taxon>Hyphomicrobiales</taxon>
        <taxon>Methylobacteriaceae</taxon>
        <taxon>Microvirga</taxon>
    </lineage>
</organism>
<dbReference type="InterPro" id="IPR002347">
    <property type="entry name" value="SDR_fam"/>
</dbReference>
<dbReference type="GO" id="GO:0016491">
    <property type="term" value="F:oxidoreductase activity"/>
    <property type="evidence" value="ECO:0007669"/>
    <property type="project" value="UniProtKB-KW"/>
</dbReference>
<gene>
    <name evidence="3" type="ORF">MAE02_30250</name>
</gene>
<dbReference type="FunFam" id="3.40.50.720:FF:000084">
    <property type="entry name" value="Short-chain dehydrogenase reductase"/>
    <property type="match status" value="1"/>
</dbReference>
<comment type="caution">
    <text evidence="3">The sequence shown here is derived from an EMBL/GenBank/DDBJ whole genome shotgun (WGS) entry which is preliminary data.</text>
</comment>
<dbReference type="InterPro" id="IPR036291">
    <property type="entry name" value="NAD(P)-bd_dom_sf"/>
</dbReference>
<dbReference type="AlphaFoldDB" id="A0A512BTL9"/>
<dbReference type="PRINTS" id="PR00080">
    <property type="entry name" value="SDRFAMILY"/>
</dbReference>
<accession>A0A512BTL9</accession>
<evidence type="ECO:0000256" key="2">
    <source>
        <dbReference type="ARBA" id="ARBA00023002"/>
    </source>
</evidence>